<sequence>MNISPSRSLGWRRHLSVEVMYIFSFRPLWPLWRRTLRFKTMNIVIIFVLGFWGILRFKVMYVFLSFPSVGRGFLCFQIMYGLVRLTVGVFGPFNAFVEVTSFSVHIRLIFVWALGFYTGRYDFFWDFRTTRVEQRDTLIQTTLISDVFFNQKR</sequence>
<proteinExistence type="predicted"/>
<evidence type="ECO:0000313" key="2">
    <source>
        <dbReference type="EMBL" id="CAG6754082.1"/>
    </source>
</evidence>
<feature type="transmembrane region" description="Helical" evidence="1">
    <location>
        <begin position="36"/>
        <end position="55"/>
    </location>
</feature>
<dbReference type="AlphaFoldDB" id="A0A8D8ZVF8"/>
<dbReference type="EMBL" id="HBUF01367195">
    <property type="protein sequence ID" value="CAG6724206.1"/>
    <property type="molecule type" value="Transcribed_RNA"/>
</dbReference>
<feature type="transmembrane region" description="Helical" evidence="1">
    <location>
        <begin position="95"/>
        <end position="117"/>
    </location>
</feature>
<keyword evidence="1" id="KW-0472">Membrane</keyword>
<reference evidence="2" key="1">
    <citation type="submission" date="2021-05" db="EMBL/GenBank/DDBJ databases">
        <authorList>
            <person name="Alioto T."/>
            <person name="Alioto T."/>
            <person name="Gomez Garrido J."/>
        </authorList>
    </citation>
    <scope>NUCLEOTIDE SEQUENCE</scope>
</reference>
<organism evidence="2">
    <name type="scientific">Cacopsylla melanoneura</name>
    <dbReference type="NCBI Taxonomy" id="428564"/>
    <lineage>
        <taxon>Eukaryota</taxon>
        <taxon>Metazoa</taxon>
        <taxon>Ecdysozoa</taxon>
        <taxon>Arthropoda</taxon>
        <taxon>Hexapoda</taxon>
        <taxon>Insecta</taxon>
        <taxon>Pterygota</taxon>
        <taxon>Neoptera</taxon>
        <taxon>Paraneoptera</taxon>
        <taxon>Hemiptera</taxon>
        <taxon>Sternorrhyncha</taxon>
        <taxon>Psylloidea</taxon>
        <taxon>Psyllidae</taxon>
        <taxon>Psyllinae</taxon>
        <taxon>Cacopsylla</taxon>
    </lineage>
</organism>
<dbReference type="EMBL" id="HBUF01538091">
    <property type="protein sequence ID" value="CAG6754082.1"/>
    <property type="molecule type" value="Transcribed_RNA"/>
</dbReference>
<evidence type="ECO:0000256" key="1">
    <source>
        <dbReference type="SAM" id="Phobius"/>
    </source>
</evidence>
<keyword evidence="1" id="KW-1133">Transmembrane helix</keyword>
<accession>A0A8D8ZVF8</accession>
<name>A0A8D8ZVF8_9HEMI</name>
<keyword evidence="1" id="KW-0812">Transmembrane</keyword>
<protein>
    <submittedName>
        <fullName evidence="2">Uncharacterized protein</fullName>
    </submittedName>
</protein>